<reference evidence="1 2" key="1">
    <citation type="journal article" date="2006" name="Science">
        <title>The genome of black cottonwood, Populus trichocarpa (Torr. &amp; Gray).</title>
        <authorList>
            <person name="Tuskan G.A."/>
            <person name="Difazio S."/>
            <person name="Jansson S."/>
            <person name="Bohlmann J."/>
            <person name="Grigoriev I."/>
            <person name="Hellsten U."/>
            <person name="Putnam N."/>
            <person name="Ralph S."/>
            <person name="Rombauts S."/>
            <person name="Salamov A."/>
            <person name="Schein J."/>
            <person name="Sterck L."/>
            <person name="Aerts A."/>
            <person name="Bhalerao R.R."/>
            <person name="Bhalerao R.P."/>
            <person name="Blaudez D."/>
            <person name="Boerjan W."/>
            <person name="Brun A."/>
            <person name="Brunner A."/>
            <person name="Busov V."/>
            <person name="Campbell M."/>
            <person name="Carlson J."/>
            <person name="Chalot M."/>
            <person name="Chapman J."/>
            <person name="Chen G.L."/>
            <person name="Cooper D."/>
            <person name="Coutinho P.M."/>
            <person name="Couturier J."/>
            <person name="Covert S."/>
            <person name="Cronk Q."/>
            <person name="Cunningham R."/>
            <person name="Davis J."/>
            <person name="Degroeve S."/>
            <person name="Dejardin A."/>
            <person name="Depamphilis C."/>
            <person name="Detter J."/>
            <person name="Dirks B."/>
            <person name="Dubchak I."/>
            <person name="Duplessis S."/>
            <person name="Ehlting J."/>
            <person name="Ellis B."/>
            <person name="Gendler K."/>
            <person name="Goodstein D."/>
            <person name="Gribskov M."/>
            <person name="Grimwood J."/>
            <person name="Groover A."/>
            <person name="Gunter L."/>
            <person name="Hamberger B."/>
            <person name="Heinze B."/>
            <person name="Helariutta Y."/>
            <person name="Henrissat B."/>
            <person name="Holligan D."/>
            <person name="Holt R."/>
            <person name="Huang W."/>
            <person name="Islam-Faridi N."/>
            <person name="Jones S."/>
            <person name="Jones-Rhoades M."/>
            <person name="Jorgensen R."/>
            <person name="Joshi C."/>
            <person name="Kangasjarvi J."/>
            <person name="Karlsson J."/>
            <person name="Kelleher C."/>
            <person name="Kirkpatrick R."/>
            <person name="Kirst M."/>
            <person name="Kohler A."/>
            <person name="Kalluri U."/>
            <person name="Larimer F."/>
            <person name="Leebens-Mack J."/>
            <person name="Leple J.C."/>
            <person name="Locascio P."/>
            <person name="Lou Y."/>
            <person name="Lucas S."/>
            <person name="Martin F."/>
            <person name="Montanini B."/>
            <person name="Napoli C."/>
            <person name="Nelson D.R."/>
            <person name="Nelson C."/>
            <person name="Nieminen K."/>
            <person name="Nilsson O."/>
            <person name="Pereda V."/>
            <person name="Peter G."/>
            <person name="Philippe R."/>
            <person name="Pilate G."/>
            <person name="Poliakov A."/>
            <person name="Razumovskaya J."/>
            <person name="Richardson P."/>
            <person name="Rinaldi C."/>
            <person name="Ritland K."/>
            <person name="Rouze P."/>
            <person name="Ryaboy D."/>
            <person name="Schmutz J."/>
            <person name="Schrader J."/>
            <person name="Segerman B."/>
            <person name="Shin H."/>
            <person name="Siddiqui A."/>
            <person name="Sterky F."/>
            <person name="Terry A."/>
            <person name="Tsai C.J."/>
            <person name="Uberbacher E."/>
            <person name="Unneberg P."/>
            <person name="Vahala J."/>
            <person name="Wall K."/>
            <person name="Wessler S."/>
            <person name="Yang G."/>
            <person name="Yin T."/>
            <person name="Douglas C."/>
            <person name="Marra M."/>
            <person name="Sandberg G."/>
            <person name="Van de Peer Y."/>
            <person name="Rokhsar D."/>
        </authorList>
    </citation>
    <scope>NUCLEOTIDE SEQUENCE [LARGE SCALE GENOMIC DNA]</scope>
    <source>
        <strain evidence="2">cv. Nisqually</strain>
    </source>
</reference>
<comment type="caution">
    <text evidence="1">The sequence shown here is derived from an EMBL/GenBank/DDBJ whole genome shotgun (WGS) entry which is preliminary data.</text>
</comment>
<dbReference type="Proteomes" id="UP000006729">
    <property type="component" value="Chromosome 5"/>
</dbReference>
<name>A0ACC0T1G8_POPTR</name>
<evidence type="ECO:0000313" key="1">
    <source>
        <dbReference type="EMBL" id="KAI9395397.1"/>
    </source>
</evidence>
<proteinExistence type="predicted"/>
<dbReference type="EMBL" id="CM009294">
    <property type="protein sequence ID" value="KAI9395397.1"/>
    <property type="molecule type" value="Genomic_DNA"/>
</dbReference>
<gene>
    <name evidence="1" type="ORF">POPTR_005G228550v4</name>
</gene>
<sequence>MHQVGTQFWQKTRYIPRSLALLTLAMASNSSIKQSEELKFYSMNIVCVAHGCPEILSTSNTPMTFMLWSHLRLSLLAYITSWEISNHNKLDATIYYMGSVQCMEQGLHVSILSMI</sequence>
<keyword evidence="2" id="KW-1185">Reference proteome</keyword>
<protein>
    <submittedName>
        <fullName evidence="1">Uncharacterized protein</fullName>
    </submittedName>
</protein>
<evidence type="ECO:0000313" key="2">
    <source>
        <dbReference type="Proteomes" id="UP000006729"/>
    </source>
</evidence>
<organism evidence="1 2">
    <name type="scientific">Populus trichocarpa</name>
    <name type="common">Western balsam poplar</name>
    <name type="synonym">Populus balsamifera subsp. trichocarpa</name>
    <dbReference type="NCBI Taxonomy" id="3694"/>
    <lineage>
        <taxon>Eukaryota</taxon>
        <taxon>Viridiplantae</taxon>
        <taxon>Streptophyta</taxon>
        <taxon>Embryophyta</taxon>
        <taxon>Tracheophyta</taxon>
        <taxon>Spermatophyta</taxon>
        <taxon>Magnoliopsida</taxon>
        <taxon>eudicotyledons</taxon>
        <taxon>Gunneridae</taxon>
        <taxon>Pentapetalae</taxon>
        <taxon>rosids</taxon>
        <taxon>fabids</taxon>
        <taxon>Malpighiales</taxon>
        <taxon>Salicaceae</taxon>
        <taxon>Saliceae</taxon>
        <taxon>Populus</taxon>
    </lineage>
</organism>
<accession>A0ACC0T1G8</accession>